<dbReference type="EMBL" id="JAKUCV010004018">
    <property type="protein sequence ID" value="KAJ4836806.1"/>
    <property type="molecule type" value="Genomic_DNA"/>
</dbReference>
<evidence type="ECO:0000313" key="3">
    <source>
        <dbReference type="Proteomes" id="UP001141552"/>
    </source>
</evidence>
<accession>A0A9Q0JBS5</accession>
<feature type="region of interest" description="Disordered" evidence="1">
    <location>
        <begin position="192"/>
        <end position="222"/>
    </location>
</feature>
<dbReference type="AlphaFoldDB" id="A0A9Q0JBS5"/>
<gene>
    <name evidence="2" type="ORF">Tsubulata_045863</name>
</gene>
<name>A0A9Q0JBS5_9ROSI</name>
<evidence type="ECO:0000313" key="2">
    <source>
        <dbReference type="EMBL" id="KAJ4836806.1"/>
    </source>
</evidence>
<comment type="caution">
    <text evidence="2">The sequence shown here is derived from an EMBL/GenBank/DDBJ whole genome shotgun (WGS) entry which is preliminary data.</text>
</comment>
<reference evidence="2" key="2">
    <citation type="journal article" date="2023" name="Plants (Basel)">
        <title>Annotation of the Turnera subulata (Passifloraceae) Draft Genome Reveals the S-Locus Evolved after the Divergence of Turneroideae from Passifloroideae in a Stepwise Manner.</title>
        <authorList>
            <person name="Henning P.M."/>
            <person name="Roalson E.H."/>
            <person name="Mir W."/>
            <person name="McCubbin A.G."/>
            <person name="Shore J.S."/>
        </authorList>
    </citation>
    <scope>NUCLEOTIDE SEQUENCE</scope>
    <source>
        <strain evidence="2">F60SS</strain>
    </source>
</reference>
<feature type="non-terminal residue" evidence="2">
    <location>
        <position position="251"/>
    </location>
</feature>
<organism evidence="2 3">
    <name type="scientific">Turnera subulata</name>
    <dbReference type="NCBI Taxonomy" id="218843"/>
    <lineage>
        <taxon>Eukaryota</taxon>
        <taxon>Viridiplantae</taxon>
        <taxon>Streptophyta</taxon>
        <taxon>Embryophyta</taxon>
        <taxon>Tracheophyta</taxon>
        <taxon>Spermatophyta</taxon>
        <taxon>Magnoliopsida</taxon>
        <taxon>eudicotyledons</taxon>
        <taxon>Gunneridae</taxon>
        <taxon>Pentapetalae</taxon>
        <taxon>rosids</taxon>
        <taxon>fabids</taxon>
        <taxon>Malpighiales</taxon>
        <taxon>Passifloraceae</taxon>
        <taxon>Turnera</taxon>
    </lineage>
</organism>
<evidence type="ECO:0000256" key="1">
    <source>
        <dbReference type="SAM" id="MobiDB-lite"/>
    </source>
</evidence>
<proteinExistence type="predicted"/>
<dbReference type="OrthoDB" id="781735at2759"/>
<reference evidence="2" key="1">
    <citation type="submission" date="2022-02" db="EMBL/GenBank/DDBJ databases">
        <authorList>
            <person name="Henning P.M."/>
            <person name="McCubbin A.G."/>
            <person name="Shore J.S."/>
        </authorList>
    </citation>
    <scope>NUCLEOTIDE SEQUENCE</scope>
    <source>
        <strain evidence="2">F60SS</strain>
        <tissue evidence="2">Leaves</tissue>
    </source>
</reference>
<dbReference type="Proteomes" id="UP001141552">
    <property type="component" value="Unassembled WGS sequence"/>
</dbReference>
<sequence>SGRHEQRWLLVTASVLRAEEKKRPDLLSTAVLSLPWVVAASPDLVRGRWKRGGERRRSEKKRLWCCVVKGKRRKVVTARVKNRARSEGKKEVNVIVAFLVGESKLVGSSESPSPSAEIYDDYVERSRSLRRASTLQGKATEEQPGLELNLMEEKASDIIQDQKGIMEEKASDNIIQEKRVMELEDKEVIDELPKKVDKQEEDEDINEEKEEIDEEENGLPTEELNRRVEEFIARVNKQRLLETRLLICCKA</sequence>
<feature type="compositionally biased region" description="Acidic residues" evidence="1">
    <location>
        <begin position="199"/>
        <end position="217"/>
    </location>
</feature>
<keyword evidence="3" id="KW-1185">Reference proteome</keyword>
<protein>
    <submittedName>
        <fullName evidence="2">Uncharacterized protein</fullName>
    </submittedName>
</protein>
<dbReference type="PANTHER" id="PTHR35762">
    <property type="entry name" value="TRANSMEMBRANE PROTEIN"/>
    <property type="match status" value="1"/>
</dbReference>
<dbReference type="PANTHER" id="PTHR35762:SF5">
    <property type="entry name" value="DUF4408 DOMAIN-CONTAINING PROTEIN"/>
    <property type="match status" value="1"/>
</dbReference>